<gene>
    <name evidence="7" type="ORF">EV199_0599</name>
</gene>
<dbReference type="InterPro" id="IPR012336">
    <property type="entry name" value="Thioredoxin-like_fold"/>
</dbReference>
<proteinExistence type="inferred from homology"/>
<dbReference type="EMBL" id="SGXA01000001">
    <property type="protein sequence ID" value="RZS74748.1"/>
    <property type="molecule type" value="Genomic_DNA"/>
</dbReference>
<dbReference type="SUPFAM" id="SSF52833">
    <property type="entry name" value="Thioredoxin-like"/>
    <property type="match status" value="1"/>
</dbReference>
<accession>A0A4Q7N392</accession>
<comment type="caution">
    <text evidence="7">The sequence shown here is derived from an EMBL/GenBank/DDBJ whole genome shotgun (WGS) entry which is preliminary data.</text>
</comment>
<dbReference type="AlphaFoldDB" id="A0A4Q7N392"/>
<dbReference type="Gene3D" id="3.40.30.10">
    <property type="entry name" value="Glutaredoxin"/>
    <property type="match status" value="1"/>
</dbReference>
<evidence type="ECO:0000313" key="8">
    <source>
        <dbReference type="Proteomes" id="UP000293874"/>
    </source>
</evidence>
<dbReference type="PANTHER" id="PTHR13887:SF14">
    <property type="entry name" value="DISULFIDE BOND FORMATION PROTEIN D"/>
    <property type="match status" value="1"/>
</dbReference>
<keyword evidence="2" id="KW-0732">Signal</keyword>
<evidence type="ECO:0000256" key="2">
    <source>
        <dbReference type="ARBA" id="ARBA00022729"/>
    </source>
</evidence>
<keyword evidence="5" id="KW-0676">Redox-active center</keyword>
<dbReference type="InterPro" id="IPR013766">
    <property type="entry name" value="Thioredoxin_domain"/>
</dbReference>
<keyword evidence="3" id="KW-0560">Oxidoreductase</keyword>
<dbReference type="OrthoDB" id="117402at2"/>
<protein>
    <submittedName>
        <fullName evidence="7">Protein-disulfide isomerase</fullName>
    </submittedName>
</protein>
<dbReference type="Proteomes" id="UP000293874">
    <property type="component" value="Unassembled WGS sequence"/>
</dbReference>
<comment type="similarity">
    <text evidence="1">Belongs to the thioredoxin family. DsbA subfamily.</text>
</comment>
<evidence type="ECO:0000256" key="5">
    <source>
        <dbReference type="ARBA" id="ARBA00023284"/>
    </source>
</evidence>
<keyword evidence="7" id="KW-0413">Isomerase</keyword>
<evidence type="ECO:0000313" key="7">
    <source>
        <dbReference type="EMBL" id="RZS74748.1"/>
    </source>
</evidence>
<evidence type="ECO:0000256" key="4">
    <source>
        <dbReference type="ARBA" id="ARBA00023157"/>
    </source>
</evidence>
<dbReference type="PANTHER" id="PTHR13887">
    <property type="entry name" value="GLUTATHIONE S-TRANSFERASE KAPPA"/>
    <property type="match status" value="1"/>
</dbReference>
<evidence type="ECO:0000256" key="1">
    <source>
        <dbReference type="ARBA" id="ARBA00005791"/>
    </source>
</evidence>
<feature type="domain" description="Thioredoxin" evidence="6">
    <location>
        <begin position="1"/>
        <end position="171"/>
    </location>
</feature>
<organism evidence="7 8">
    <name type="scientific">Pseudobacter ginsenosidimutans</name>
    <dbReference type="NCBI Taxonomy" id="661488"/>
    <lineage>
        <taxon>Bacteria</taxon>
        <taxon>Pseudomonadati</taxon>
        <taxon>Bacteroidota</taxon>
        <taxon>Chitinophagia</taxon>
        <taxon>Chitinophagales</taxon>
        <taxon>Chitinophagaceae</taxon>
        <taxon>Pseudobacter</taxon>
    </lineage>
</organism>
<dbReference type="GO" id="GO:0016491">
    <property type="term" value="F:oxidoreductase activity"/>
    <property type="evidence" value="ECO:0007669"/>
    <property type="project" value="UniProtKB-KW"/>
</dbReference>
<dbReference type="RefSeq" id="WP_130539193.1">
    <property type="nucleotide sequence ID" value="NZ_CP042431.1"/>
</dbReference>
<evidence type="ECO:0000256" key="3">
    <source>
        <dbReference type="ARBA" id="ARBA00023002"/>
    </source>
</evidence>
<name>A0A4Q7N392_9BACT</name>
<keyword evidence="8" id="KW-1185">Reference proteome</keyword>
<sequence>MATLRVPVSENDHRTGDAHAELVLVEYGDYQCPHCGIAHPFIKKLLKEFKGRLQFVFRNFPLQESHPMAMMAAMAAEAAGRQDKFWEMHDIIFEHQRTLDPDSILGFAAKLKLNEKQFAHDIRDKELYQRVEDDFESGLRSGVNGTPTFFLNGKKVDSYDETYESLAELLK</sequence>
<reference evidence="7 8" key="1">
    <citation type="submission" date="2019-02" db="EMBL/GenBank/DDBJ databases">
        <title>Genomic Encyclopedia of Type Strains, Phase IV (KMG-IV): sequencing the most valuable type-strain genomes for metagenomic binning, comparative biology and taxonomic classification.</title>
        <authorList>
            <person name="Goeker M."/>
        </authorList>
    </citation>
    <scope>NUCLEOTIDE SEQUENCE [LARGE SCALE GENOMIC DNA]</scope>
    <source>
        <strain evidence="7 8">DSM 18116</strain>
    </source>
</reference>
<dbReference type="Pfam" id="PF13462">
    <property type="entry name" value="Thioredoxin_4"/>
    <property type="match status" value="1"/>
</dbReference>
<dbReference type="InterPro" id="IPR036249">
    <property type="entry name" value="Thioredoxin-like_sf"/>
</dbReference>
<dbReference type="PROSITE" id="PS51352">
    <property type="entry name" value="THIOREDOXIN_2"/>
    <property type="match status" value="1"/>
</dbReference>
<evidence type="ECO:0000259" key="6">
    <source>
        <dbReference type="PROSITE" id="PS51352"/>
    </source>
</evidence>
<dbReference type="GO" id="GO:0016853">
    <property type="term" value="F:isomerase activity"/>
    <property type="evidence" value="ECO:0007669"/>
    <property type="project" value="UniProtKB-KW"/>
</dbReference>
<keyword evidence="4" id="KW-1015">Disulfide bond</keyword>